<keyword evidence="2" id="KW-0677">Repeat</keyword>
<comment type="caution">
    <text evidence="4">The sequence shown here is derived from an EMBL/GenBank/DDBJ whole genome shotgun (WGS) entry which is preliminary data.</text>
</comment>
<dbReference type="Pfam" id="PF24681">
    <property type="entry name" value="Kelch_KLHDC2_KLHL20_DRC7"/>
    <property type="match status" value="1"/>
</dbReference>
<dbReference type="OrthoDB" id="2406732at2759"/>
<dbReference type="PANTHER" id="PTHR46228">
    <property type="entry name" value="KELCH DOMAIN-CONTAINING PROTEIN"/>
    <property type="match status" value="1"/>
</dbReference>
<accession>A0A9N9JTU1</accession>
<dbReference type="SUPFAM" id="SSF117281">
    <property type="entry name" value="Kelch motif"/>
    <property type="match status" value="1"/>
</dbReference>
<dbReference type="InterPro" id="IPR015915">
    <property type="entry name" value="Kelch-typ_b-propeller"/>
</dbReference>
<keyword evidence="3" id="KW-0812">Transmembrane</keyword>
<feature type="non-terminal residue" evidence="4">
    <location>
        <position position="197"/>
    </location>
</feature>
<dbReference type="PANTHER" id="PTHR46228:SF2">
    <property type="entry name" value="KELCH REPEAT PROTEIN (AFU_ORTHOLOGUE AFUA_4G14350)"/>
    <property type="match status" value="1"/>
</dbReference>
<evidence type="ECO:0000256" key="2">
    <source>
        <dbReference type="ARBA" id="ARBA00022737"/>
    </source>
</evidence>
<evidence type="ECO:0000256" key="3">
    <source>
        <dbReference type="SAM" id="Phobius"/>
    </source>
</evidence>
<dbReference type="EMBL" id="CAJVPY010027744">
    <property type="protein sequence ID" value="CAG8791616.1"/>
    <property type="molecule type" value="Genomic_DNA"/>
</dbReference>
<proteinExistence type="predicted"/>
<evidence type="ECO:0000313" key="5">
    <source>
        <dbReference type="Proteomes" id="UP000789405"/>
    </source>
</evidence>
<keyword evidence="3" id="KW-0472">Membrane</keyword>
<dbReference type="Proteomes" id="UP000789405">
    <property type="component" value="Unassembled WGS sequence"/>
</dbReference>
<protein>
    <submittedName>
        <fullName evidence="4">3539_t:CDS:1</fullName>
    </submittedName>
</protein>
<reference evidence="4" key="1">
    <citation type="submission" date="2021-06" db="EMBL/GenBank/DDBJ databases">
        <authorList>
            <person name="Kallberg Y."/>
            <person name="Tangrot J."/>
            <person name="Rosling A."/>
        </authorList>
    </citation>
    <scope>NUCLEOTIDE SEQUENCE</scope>
    <source>
        <strain evidence="4">MA453B</strain>
    </source>
</reference>
<keyword evidence="5" id="KW-1185">Reference proteome</keyword>
<evidence type="ECO:0000313" key="4">
    <source>
        <dbReference type="EMBL" id="CAG8791616.1"/>
    </source>
</evidence>
<name>A0A9N9JTU1_9GLOM</name>
<organism evidence="4 5">
    <name type="scientific">Dentiscutata erythropus</name>
    <dbReference type="NCBI Taxonomy" id="1348616"/>
    <lineage>
        <taxon>Eukaryota</taxon>
        <taxon>Fungi</taxon>
        <taxon>Fungi incertae sedis</taxon>
        <taxon>Mucoromycota</taxon>
        <taxon>Glomeromycotina</taxon>
        <taxon>Glomeromycetes</taxon>
        <taxon>Diversisporales</taxon>
        <taxon>Gigasporaceae</taxon>
        <taxon>Dentiscutata</taxon>
    </lineage>
</organism>
<evidence type="ECO:0000256" key="1">
    <source>
        <dbReference type="ARBA" id="ARBA00022441"/>
    </source>
</evidence>
<feature type="transmembrane region" description="Helical" evidence="3">
    <location>
        <begin position="157"/>
        <end position="181"/>
    </location>
</feature>
<keyword evidence="1" id="KW-0880">Kelch repeat</keyword>
<dbReference type="AlphaFoldDB" id="A0A9N9JTU1"/>
<sequence>QFTPKPRYLQTSVLLNNTKWYFFGGALGGTDDVDDIQTFDTNSFIWYDMIAAGDTIGERGFHSAVLVNDSKIIIYGGSTTNTGIVATPELAALDINTIPFNWIALNVSSDSAAPSKSLSLTGHSATLYDNFMIISYEWVSSLNRSNDQQTYINSSNAIIITVSVVCAVAFIVVCIVGFILYRKKRNVALGDNDGDTI</sequence>
<feature type="non-terminal residue" evidence="4">
    <location>
        <position position="1"/>
    </location>
</feature>
<gene>
    <name evidence="4" type="ORF">DERYTH_LOCUS21545</name>
</gene>
<keyword evidence="3" id="KW-1133">Transmembrane helix</keyword>
<dbReference type="Gene3D" id="2.120.10.80">
    <property type="entry name" value="Kelch-type beta propeller"/>
    <property type="match status" value="1"/>
</dbReference>